<sequence>MKRAVLYLRVSTKEQTTDNQRIELERVVVSRNWKVVAVYEDQGISGAKGRDKRPAYDLMLKEAVRAKFDVIMAWDVSRLGRSLASLVQALDDLHANGVDLYLHQQALDTTTPSGKALYQMCGVFAEFERSMISERVKLGLARTKQSGTSLGRPKSRIDHHWIIQDLNSGASYRKVASSHGISVGTVFNIAKEHGLVTPIVDKDTDPLIRDKLSPRT</sequence>
<keyword evidence="2" id="KW-0238">DNA-binding</keyword>
<dbReference type="AlphaFoldDB" id="A0A1M5FRY5"/>
<dbReference type="SMART" id="SM00857">
    <property type="entry name" value="Resolvase"/>
    <property type="match status" value="1"/>
</dbReference>
<dbReference type="Proteomes" id="UP000184533">
    <property type="component" value="Unassembled WGS sequence"/>
</dbReference>
<dbReference type="OrthoDB" id="9800103at2"/>
<evidence type="ECO:0000259" key="6">
    <source>
        <dbReference type="PROSITE" id="PS51736"/>
    </source>
</evidence>
<keyword evidence="3" id="KW-0233">DNA recombination</keyword>
<feature type="domain" description="Resolvase/invertase-type recombinase catalytic" evidence="6">
    <location>
        <begin position="3"/>
        <end position="147"/>
    </location>
</feature>
<gene>
    <name evidence="7" type="ORF">SAMN02745223_03939</name>
</gene>
<proteinExistence type="predicted"/>
<evidence type="ECO:0000313" key="8">
    <source>
        <dbReference type="Proteomes" id="UP000184533"/>
    </source>
</evidence>
<dbReference type="GO" id="GO:0015074">
    <property type="term" value="P:DNA integration"/>
    <property type="evidence" value="ECO:0007669"/>
    <property type="project" value="UniProtKB-KW"/>
</dbReference>
<dbReference type="PANTHER" id="PTHR30461">
    <property type="entry name" value="DNA-INVERTASE FROM LAMBDOID PROPHAGE"/>
    <property type="match status" value="1"/>
</dbReference>
<dbReference type="PROSITE" id="PS00397">
    <property type="entry name" value="RECOMBINASES_1"/>
    <property type="match status" value="1"/>
</dbReference>
<feature type="active site" description="O-(5'-phospho-DNA)-serine intermediate" evidence="4 5">
    <location>
        <position position="11"/>
    </location>
</feature>
<evidence type="ECO:0000256" key="2">
    <source>
        <dbReference type="ARBA" id="ARBA00023125"/>
    </source>
</evidence>
<dbReference type="GO" id="GO:0000150">
    <property type="term" value="F:DNA strand exchange activity"/>
    <property type="evidence" value="ECO:0007669"/>
    <property type="project" value="InterPro"/>
</dbReference>
<dbReference type="InterPro" id="IPR050639">
    <property type="entry name" value="SSR_resolvase"/>
</dbReference>
<reference evidence="7 8" key="1">
    <citation type="submission" date="2016-11" db="EMBL/GenBank/DDBJ databases">
        <authorList>
            <person name="Jaros S."/>
            <person name="Januszkiewicz K."/>
            <person name="Wedrychowicz H."/>
        </authorList>
    </citation>
    <scope>NUCLEOTIDE SEQUENCE [LARGE SCALE GENOMIC DNA]</scope>
    <source>
        <strain evidence="7 8">DSM 17137</strain>
    </source>
</reference>
<dbReference type="GO" id="GO:0003677">
    <property type="term" value="F:DNA binding"/>
    <property type="evidence" value="ECO:0007669"/>
    <property type="project" value="UniProtKB-KW"/>
</dbReference>
<evidence type="ECO:0000313" key="7">
    <source>
        <dbReference type="EMBL" id="SHF93942.1"/>
    </source>
</evidence>
<dbReference type="InterPro" id="IPR006119">
    <property type="entry name" value="Resolv_N"/>
</dbReference>
<name>A0A1M5FRY5_9HYPH</name>
<dbReference type="PROSITE" id="PS51736">
    <property type="entry name" value="RECOMBINASES_3"/>
    <property type="match status" value="1"/>
</dbReference>
<evidence type="ECO:0000256" key="4">
    <source>
        <dbReference type="PIRSR" id="PIRSR606118-50"/>
    </source>
</evidence>
<evidence type="ECO:0000256" key="1">
    <source>
        <dbReference type="ARBA" id="ARBA00022908"/>
    </source>
</evidence>
<dbReference type="EMBL" id="FQVC01000018">
    <property type="protein sequence ID" value="SHF93942.1"/>
    <property type="molecule type" value="Genomic_DNA"/>
</dbReference>
<dbReference type="RefSeq" id="WP_072866644.1">
    <property type="nucleotide sequence ID" value="NZ_FQVC01000018.1"/>
</dbReference>
<dbReference type="Gene3D" id="3.40.50.1390">
    <property type="entry name" value="Resolvase, N-terminal catalytic domain"/>
    <property type="match status" value="1"/>
</dbReference>
<dbReference type="InterPro" id="IPR006118">
    <property type="entry name" value="Recombinase_CS"/>
</dbReference>
<evidence type="ECO:0000256" key="3">
    <source>
        <dbReference type="ARBA" id="ARBA00023172"/>
    </source>
</evidence>
<protein>
    <submittedName>
        <fullName evidence="7">Site-specific DNA recombinase</fullName>
    </submittedName>
</protein>
<accession>A0A1M5FRY5</accession>
<evidence type="ECO:0000256" key="5">
    <source>
        <dbReference type="PROSITE-ProRule" id="PRU10137"/>
    </source>
</evidence>
<organism evidence="7 8">
    <name type="scientific">Devosia limi DSM 17137</name>
    <dbReference type="NCBI Taxonomy" id="1121477"/>
    <lineage>
        <taxon>Bacteria</taxon>
        <taxon>Pseudomonadati</taxon>
        <taxon>Pseudomonadota</taxon>
        <taxon>Alphaproteobacteria</taxon>
        <taxon>Hyphomicrobiales</taxon>
        <taxon>Devosiaceae</taxon>
        <taxon>Devosia</taxon>
    </lineage>
</organism>
<dbReference type="Pfam" id="PF00239">
    <property type="entry name" value="Resolvase"/>
    <property type="match status" value="1"/>
</dbReference>
<dbReference type="SUPFAM" id="SSF53041">
    <property type="entry name" value="Resolvase-like"/>
    <property type="match status" value="1"/>
</dbReference>
<dbReference type="PANTHER" id="PTHR30461:SF2">
    <property type="entry name" value="SERINE RECOMBINASE PINE-RELATED"/>
    <property type="match status" value="1"/>
</dbReference>
<keyword evidence="1" id="KW-0229">DNA integration</keyword>
<dbReference type="CDD" id="cd03768">
    <property type="entry name" value="SR_ResInv"/>
    <property type="match status" value="1"/>
</dbReference>
<dbReference type="InterPro" id="IPR036162">
    <property type="entry name" value="Resolvase-like_N_sf"/>
</dbReference>